<accession>A0A917D1B3</accession>
<dbReference type="RefSeq" id="WP_188531264.1">
    <property type="nucleotide sequence ID" value="NZ_BMGR01000007.1"/>
</dbReference>
<dbReference type="PANTHER" id="PTHR46313:SF3">
    <property type="entry name" value="PROLYCOPENE ISOMERASE, CHLOROPLASTIC"/>
    <property type="match status" value="1"/>
</dbReference>
<dbReference type="Gene3D" id="3.50.50.60">
    <property type="entry name" value="FAD/NAD(P)-binding domain"/>
    <property type="match status" value="2"/>
</dbReference>
<name>A0A917D1B3_9BACL</name>
<dbReference type="Proteomes" id="UP000644756">
    <property type="component" value="Unassembled WGS sequence"/>
</dbReference>
<sequence>MNRSVGIIGAGIGGLTAAVYLAQSGFEVTLLEKAVLPGGNASSYIRRNRMFPTGATVAFGLEPGGILSELLMEMNVEIPCRPMFHSMDVVLSDRKVSIYADRTRWEEELSAVFHERADRVSAFWKELSRIAEAVMAVTSSRVALPLRGVYQLGKLPRLAVSRPGMLFRLLPYSLRTVESLLRKHGLADYAPFRAFLDAQLVDAAQTDASNAALLPSALALDIYRYGIFAVEGGFGTLIRQLEERFIRLGGRVLYASPVTDLRWEGRRWQAHTERDSFHFDWVINATGLTWNGAALQESGNNEGWGAFRIDAIVRSELLDDVLALQQEAALPFACQIMPMEHAASSLLEAGGHGPVYVTFHPSRDAAGRSLPDEAMVSISVHTRPERWTQLNKEDYRNRKRKMTEALFDEMERLWPAFRTRLIRFDAGSPRTYARFVGKSAVGGYPLTVRNAILKPSGSRTSHSRLILAGDTVFPGPGTLSSALSGYYAARAIMRHR</sequence>
<proteinExistence type="predicted"/>
<dbReference type="InterPro" id="IPR045892">
    <property type="entry name" value="CrtISO-like"/>
</dbReference>
<dbReference type="InterPro" id="IPR002937">
    <property type="entry name" value="Amino_oxidase"/>
</dbReference>
<dbReference type="GO" id="GO:0016491">
    <property type="term" value="F:oxidoreductase activity"/>
    <property type="evidence" value="ECO:0007669"/>
    <property type="project" value="InterPro"/>
</dbReference>
<dbReference type="Pfam" id="PF01593">
    <property type="entry name" value="Amino_oxidase"/>
    <property type="match status" value="1"/>
</dbReference>
<evidence type="ECO:0000313" key="3">
    <source>
        <dbReference type="Proteomes" id="UP000644756"/>
    </source>
</evidence>
<reference evidence="2" key="1">
    <citation type="journal article" date="2014" name="Int. J. Syst. Evol. Microbiol.">
        <title>Complete genome sequence of Corynebacterium casei LMG S-19264T (=DSM 44701T), isolated from a smear-ripened cheese.</title>
        <authorList>
            <consortium name="US DOE Joint Genome Institute (JGI-PGF)"/>
            <person name="Walter F."/>
            <person name="Albersmeier A."/>
            <person name="Kalinowski J."/>
            <person name="Ruckert C."/>
        </authorList>
    </citation>
    <scope>NUCLEOTIDE SEQUENCE</scope>
    <source>
        <strain evidence="2">CGMCC 1.12987</strain>
    </source>
</reference>
<dbReference type="PANTHER" id="PTHR46313">
    <property type="match status" value="1"/>
</dbReference>
<dbReference type="EMBL" id="BMGR01000007">
    <property type="protein sequence ID" value="GGG05838.1"/>
    <property type="molecule type" value="Genomic_DNA"/>
</dbReference>
<evidence type="ECO:0000313" key="2">
    <source>
        <dbReference type="EMBL" id="GGG05838.1"/>
    </source>
</evidence>
<gene>
    <name evidence="2" type="ORF">GCM10010916_23560</name>
</gene>
<dbReference type="InterPro" id="IPR036188">
    <property type="entry name" value="FAD/NAD-bd_sf"/>
</dbReference>
<protein>
    <submittedName>
        <fullName evidence="2">Amine oxidase</fullName>
    </submittedName>
</protein>
<keyword evidence="3" id="KW-1185">Reference proteome</keyword>
<dbReference type="AlphaFoldDB" id="A0A917D1B3"/>
<organism evidence="2 3">
    <name type="scientific">Paenibacillus abyssi</name>
    <dbReference type="NCBI Taxonomy" id="1340531"/>
    <lineage>
        <taxon>Bacteria</taxon>
        <taxon>Bacillati</taxon>
        <taxon>Bacillota</taxon>
        <taxon>Bacilli</taxon>
        <taxon>Bacillales</taxon>
        <taxon>Paenibacillaceae</taxon>
        <taxon>Paenibacillus</taxon>
    </lineage>
</organism>
<dbReference type="SUPFAM" id="SSF51905">
    <property type="entry name" value="FAD/NAD(P)-binding domain"/>
    <property type="match status" value="1"/>
</dbReference>
<comment type="caution">
    <text evidence="2">The sequence shown here is derived from an EMBL/GenBank/DDBJ whole genome shotgun (WGS) entry which is preliminary data.</text>
</comment>
<evidence type="ECO:0000259" key="1">
    <source>
        <dbReference type="Pfam" id="PF01593"/>
    </source>
</evidence>
<feature type="domain" description="Amine oxidase" evidence="1">
    <location>
        <begin position="12"/>
        <end position="287"/>
    </location>
</feature>
<dbReference type="GO" id="GO:0016116">
    <property type="term" value="P:carotenoid metabolic process"/>
    <property type="evidence" value="ECO:0007669"/>
    <property type="project" value="InterPro"/>
</dbReference>
<reference evidence="2" key="2">
    <citation type="submission" date="2020-09" db="EMBL/GenBank/DDBJ databases">
        <authorList>
            <person name="Sun Q."/>
            <person name="Zhou Y."/>
        </authorList>
    </citation>
    <scope>NUCLEOTIDE SEQUENCE</scope>
    <source>
        <strain evidence="2">CGMCC 1.12987</strain>
    </source>
</reference>